<dbReference type="InterPro" id="IPR049900">
    <property type="entry name" value="PKS_mFAS_DH"/>
</dbReference>
<feature type="active site" description="Proton acceptor; for dehydratase activity" evidence="9">
    <location>
        <position position="3049"/>
    </location>
</feature>
<comment type="pathway">
    <text evidence="2">Antibiotic biosynthesis.</text>
</comment>
<dbReference type="Gene3D" id="3.90.180.10">
    <property type="entry name" value="Medium-chain alcohol dehydrogenases, catalytic domain"/>
    <property type="match status" value="2"/>
</dbReference>
<dbReference type="Pfam" id="PF14765">
    <property type="entry name" value="PS-DH"/>
    <property type="match status" value="3"/>
</dbReference>
<comment type="cofactor">
    <cofactor evidence="1">
        <name>pantetheine 4'-phosphate</name>
        <dbReference type="ChEBI" id="CHEBI:47942"/>
    </cofactor>
</comment>
<dbReference type="Pfam" id="PF00698">
    <property type="entry name" value="Acyl_transf_1"/>
    <property type="match status" value="3"/>
</dbReference>
<dbReference type="InterPro" id="IPR049552">
    <property type="entry name" value="PKS_DH_N"/>
</dbReference>
<dbReference type="SUPFAM" id="SSF47336">
    <property type="entry name" value="ACP-like"/>
    <property type="match status" value="3"/>
</dbReference>
<dbReference type="SMART" id="SM00822">
    <property type="entry name" value="PKS_KR"/>
    <property type="match status" value="3"/>
</dbReference>
<evidence type="ECO:0000256" key="4">
    <source>
        <dbReference type="ARBA" id="ARBA00022553"/>
    </source>
</evidence>
<dbReference type="InterPro" id="IPR018201">
    <property type="entry name" value="Ketoacyl_synth_AS"/>
</dbReference>
<feature type="active site" description="Proton donor; for dehydratase activity" evidence="9">
    <location>
        <position position="3225"/>
    </location>
</feature>
<dbReference type="InterPro" id="IPR020843">
    <property type="entry name" value="ER"/>
</dbReference>
<dbReference type="Pfam" id="PF21089">
    <property type="entry name" value="PKS_DH_N"/>
    <property type="match status" value="3"/>
</dbReference>
<dbReference type="Gene3D" id="3.40.47.10">
    <property type="match status" value="4"/>
</dbReference>
<keyword evidence="4" id="KW-0597">Phosphoprotein</keyword>
<organism evidence="13 14">
    <name type="scientific">Streptomyces silvisoli</name>
    <dbReference type="NCBI Taxonomy" id="3034235"/>
    <lineage>
        <taxon>Bacteria</taxon>
        <taxon>Bacillati</taxon>
        <taxon>Actinomycetota</taxon>
        <taxon>Actinomycetes</taxon>
        <taxon>Kitasatosporales</taxon>
        <taxon>Streptomycetaceae</taxon>
        <taxon>Streptomyces</taxon>
    </lineage>
</organism>
<dbReference type="Pfam" id="PF00109">
    <property type="entry name" value="ketoacyl-synt"/>
    <property type="match status" value="4"/>
</dbReference>
<dbReference type="Pfam" id="PF13602">
    <property type="entry name" value="ADH_zinc_N_2"/>
    <property type="match status" value="2"/>
</dbReference>
<dbReference type="PROSITE" id="PS52019">
    <property type="entry name" value="PKS_MFAS_DH"/>
    <property type="match status" value="3"/>
</dbReference>
<keyword evidence="5" id="KW-0808">Transferase</keyword>
<dbReference type="InterPro" id="IPR013968">
    <property type="entry name" value="PKS_KR"/>
</dbReference>
<feature type="domain" description="PKS/mFAS DH" evidence="12">
    <location>
        <begin position="3017"/>
        <end position="3302"/>
    </location>
</feature>
<dbReference type="Pfam" id="PF22953">
    <property type="entry name" value="SpnB_Rossmann"/>
    <property type="match status" value="3"/>
</dbReference>
<feature type="domain" description="Ketosynthase family 3 (KS3)" evidence="11">
    <location>
        <begin position="2110"/>
        <end position="2536"/>
    </location>
</feature>
<dbReference type="InterPro" id="IPR016035">
    <property type="entry name" value="Acyl_Trfase/lysoPLipase"/>
</dbReference>
<dbReference type="Pfam" id="PF08659">
    <property type="entry name" value="KR"/>
    <property type="match status" value="3"/>
</dbReference>
<feature type="domain" description="PKS/mFAS DH" evidence="12">
    <location>
        <begin position="5084"/>
        <end position="5370"/>
    </location>
</feature>
<dbReference type="InterPro" id="IPR032821">
    <property type="entry name" value="PKS_assoc"/>
</dbReference>
<dbReference type="CDD" id="cd05195">
    <property type="entry name" value="enoyl_red"/>
    <property type="match status" value="2"/>
</dbReference>
<evidence type="ECO:0000313" key="13">
    <source>
        <dbReference type="EMBL" id="MDF3294249.1"/>
    </source>
</evidence>
<feature type="active site" description="Proton donor; for dehydratase activity" evidence="9">
    <location>
        <position position="5293"/>
    </location>
</feature>
<dbReference type="SMART" id="SM00829">
    <property type="entry name" value="PKS_ER"/>
    <property type="match status" value="2"/>
</dbReference>
<dbReference type="Pfam" id="PF00550">
    <property type="entry name" value="PP-binding"/>
    <property type="match status" value="3"/>
</dbReference>
<dbReference type="Gene3D" id="1.10.1200.10">
    <property type="entry name" value="ACP-like"/>
    <property type="match status" value="3"/>
</dbReference>
<dbReference type="EMBL" id="JARJBC010000040">
    <property type="protein sequence ID" value="MDF3294249.1"/>
    <property type="molecule type" value="Genomic_DNA"/>
</dbReference>
<dbReference type="Pfam" id="PF08990">
    <property type="entry name" value="Docking"/>
    <property type="match status" value="1"/>
</dbReference>
<dbReference type="Gene3D" id="3.10.129.110">
    <property type="entry name" value="Polyketide synthase dehydratase"/>
    <property type="match status" value="3"/>
</dbReference>
<dbReference type="Proteomes" id="UP001216579">
    <property type="component" value="Unassembled WGS sequence"/>
</dbReference>
<feature type="domain" description="Ketosynthase family 3 (KS3)" evidence="11">
    <location>
        <begin position="34"/>
        <end position="460"/>
    </location>
</feature>
<dbReference type="InterPro" id="IPR011032">
    <property type="entry name" value="GroES-like_sf"/>
</dbReference>
<dbReference type="InterPro" id="IPR014043">
    <property type="entry name" value="Acyl_transferase_dom"/>
</dbReference>
<dbReference type="SMART" id="SM00823">
    <property type="entry name" value="PKS_PP"/>
    <property type="match status" value="3"/>
</dbReference>
<dbReference type="InterPro" id="IPR013154">
    <property type="entry name" value="ADH-like_N"/>
</dbReference>
<dbReference type="SUPFAM" id="SSF53901">
    <property type="entry name" value="Thiolase-like"/>
    <property type="match status" value="4"/>
</dbReference>
<feature type="domain" description="Carrier" evidence="10">
    <location>
        <begin position="2016"/>
        <end position="2091"/>
    </location>
</feature>
<feature type="domain" description="Ketosynthase family 3 (KS3)" evidence="11">
    <location>
        <begin position="5936"/>
        <end position="6361"/>
    </location>
</feature>
<dbReference type="InterPro" id="IPR015083">
    <property type="entry name" value="NorB/c/GfsB-D-like_docking"/>
</dbReference>
<dbReference type="InterPro" id="IPR006162">
    <property type="entry name" value="Ppantetheine_attach_site"/>
</dbReference>
<evidence type="ECO:0000256" key="5">
    <source>
        <dbReference type="ARBA" id="ARBA00022679"/>
    </source>
</evidence>
<reference evidence="13 14" key="1">
    <citation type="submission" date="2023-03" db="EMBL/GenBank/DDBJ databases">
        <title>Draft genome sequence of Streptomyces sp. RB6PN23 isolated from peat swamp forest in Thailand.</title>
        <authorList>
            <person name="Klaysubun C."/>
            <person name="Duangmal K."/>
        </authorList>
    </citation>
    <scope>NUCLEOTIDE SEQUENCE [LARGE SCALE GENOMIC DNA]</scope>
    <source>
        <strain evidence="13 14">RB6PN23</strain>
    </source>
</reference>
<dbReference type="PROSITE" id="PS50075">
    <property type="entry name" value="CARRIER"/>
    <property type="match status" value="3"/>
</dbReference>
<evidence type="ECO:0000259" key="12">
    <source>
        <dbReference type="PROSITE" id="PS52019"/>
    </source>
</evidence>
<feature type="non-terminal residue" evidence="13">
    <location>
        <position position="6517"/>
    </location>
</feature>
<feature type="domain" description="Ketosynthase family 3 (KS3)" evidence="11">
    <location>
        <begin position="4193"/>
        <end position="4619"/>
    </location>
</feature>
<dbReference type="CDD" id="cd00833">
    <property type="entry name" value="PKS"/>
    <property type="match status" value="4"/>
</dbReference>
<dbReference type="InterPro" id="IPR020806">
    <property type="entry name" value="PKS_PP-bd"/>
</dbReference>
<feature type="active site" description="Proton acceptor; for dehydratase activity" evidence="9">
    <location>
        <position position="968"/>
    </location>
</feature>
<dbReference type="PROSITE" id="PS00606">
    <property type="entry name" value="KS3_1"/>
    <property type="match status" value="4"/>
</dbReference>
<feature type="domain" description="Carrier" evidence="10">
    <location>
        <begin position="5842"/>
        <end position="5917"/>
    </location>
</feature>
<keyword evidence="3" id="KW-0596">Phosphopantetheine</keyword>
<keyword evidence="6" id="KW-0045">Antibiotic biosynthesis</keyword>
<evidence type="ECO:0000256" key="3">
    <source>
        <dbReference type="ARBA" id="ARBA00022450"/>
    </source>
</evidence>
<evidence type="ECO:0000256" key="2">
    <source>
        <dbReference type="ARBA" id="ARBA00004792"/>
    </source>
</evidence>
<feature type="region of interest" description="C-terminal hotdog fold" evidence="9">
    <location>
        <begin position="3165"/>
        <end position="3302"/>
    </location>
</feature>
<evidence type="ECO:0000313" key="14">
    <source>
        <dbReference type="Proteomes" id="UP001216579"/>
    </source>
</evidence>
<dbReference type="CDD" id="cd08956">
    <property type="entry name" value="KR_3_FAS_SDR_x"/>
    <property type="match status" value="3"/>
</dbReference>
<proteinExistence type="predicted"/>
<dbReference type="InterPro" id="IPR014031">
    <property type="entry name" value="Ketoacyl_synth_C"/>
</dbReference>
<dbReference type="InterPro" id="IPR049551">
    <property type="entry name" value="PKS_DH_C"/>
</dbReference>
<feature type="region of interest" description="C-terminal hotdog fold" evidence="9">
    <location>
        <begin position="5232"/>
        <end position="5370"/>
    </location>
</feature>
<protein>
    <submittedName>
        <fullName evidence="13">SDR family NAD(P)-dependent oxidoreductase</fullName>
    </submittedName>
</protein>
<keyword evidence="7" id="KW-0511">Multifunctional enzyme</keyword>
<dbReference type="Gene3D" id="3.40.50.720">
    <property type="entry name" value="NAD(P)-binding Rossmann-like Domain"/>
    <property type="match status" value="3"/>
</dbReference>
<dbReference type="SMART" id="SM00825">
    <property type="entry name" value="PKS_KS"/>
    <property type="match status" value="4"/>
</dbReference>
<dbReference type="SMART" id="SM00826">
    <property type="entry name" value="PKS_DH"/>
    <property type="match status" value="3"/>
</dbReference>
<feature type="domain" description="Carrier" evidence="10">
    <location>
        <begin position="4099"/>
        <end position="4174"/>
    </location>
</feature>
<evidence type="ECO:0000256" key="6">
    <source>
        <dbReference type="ARBA" id="ARBA00023194"/>
    </source>
</evidence>
<feature type="active site" description="Proton acceptor; for dehydratase activity" evidence="9">
    <location>
        <position position="5116"/>
    </location>
</feature>
<name>A0ABT5ZXM0_9ACTN</name>
<dbReference type="SUPFAM" id="SSF51735">
    <property type="entry name" value="NAD(P)-binding Rossmann-fold domains"/>
    <property type="match status" value="8"/>
</dbReference>
<feature type="domain" description="PKS/mFAS DH" evidence="12">
    <location>
        <begin position="936"/>
        <end position="1223"/>
    </location>
</feature>
<dbReference type="Gene3D" id="3.40.50.11460">
    <property type="match status" value="2"/>
</dbReference>
<keyword evidence="8" id="KW-0012">Acyltransferase</keyword>
<dbReference type="InterPro" id="IPR055123">
    <property type="entry name" value="SpnB-like_Rossmann"/>
</dbReference>
<dbReference type="InterPro" id="IPR057326">
    <property type="entry name" value="KR_dom"/>
</dbReference>
<comment type="caution">
    <text evidence="13">The sequence shown here is derived from an EMBL/GenBank/DDBJ whole genome shotgun (WGS) entry which is preliminary data.</text>
</comment>
<sequence length="6517" mass="676402">MAVSVDKLTEALRASLLANSRLRQENKALTDAANDPIAIVGMACRFPGGVSGPDDLWRLVIDGTDGIAPFPTDRGWDLDALLGTDGPGSGASATSEGGFVDGVDEFDAAFFRISPREALATDPQQRLLLEVSWEALEQAGIDPVSLAGSPTGVFAGAYQMGYADLVTRSDEQLQGHALTGGAGSVISGRVAYTLGLEGPAVSVDTACSSSLVAMHFAAQALRAKECTLALAGGVTVMSTPHTFVGFTVQGGTAADGRCKSFADAADGAGWGEGVGMVVMERLSDARRHGHEVLAVLRSSAVNQDGASNGLTAPNGPSQQRVIRQALAAAGLSPAEVDVVEAHGTGTRLGDPIEAQALLATYGQDRAEGQPLWLGSLKSNIGHTQAAAGVAGVIKMVMALRHGMLPKTLHVDQPSTQVDWSQGDVRLLTEATPWPEMDHPRRAGVSSFGVSGTNAHVILEAPADITSDTPSSTETSSDVGAFGVGGVVPWVLSGKSVEAVRAQASRLLEFVGSDSSLRPVDVGWSLVSSRAMFDHRAVVLGSDRDELMAGLRAVAAGESAAGVVQGAARAGGQVVFVFPGQGAQWVGMARELYAESPVFADSMGECAQALAPFVDWSLEQVLGDEVALARVDVVQPVLWAVMVSLAALWRSFGVEPAAVVGHSQGEIAAACVAGGLSLSDGARVVALRSRAIAENLTGGGMVALSLPAVQVEELITNWPGLSVAVINGPASTVVAGESDALDLLLAHCRDREVQARRIAVDYASHSHLVERIQERLLSDLAPIAPQSSGVPVYSSVTGELMDTASWGAEYWYRNLRNTVLFEKALTAALDAGASTVVEVSPHPVLLPAVQDIVDQHEDAAVAAGTLRRGEGDLRCVVSAVAQAYAHGVAVDWAQAFAGCGAVRVGLPTYAFQRQRFWPETASGPADVAAAGLSSAEHPLLGAMLSLPQTDGVVFTSRLSLRTHPWLADHAVQGTVIFPGTGYVELAIRAGDSVGCDRLDELVLETPLVLPAQGGVQVQVVVGDADAPAAAGARRRSVAVYARLDGQETWTRHATGVMSATAPHPDQDQADGEFDPVSQAWPAPGATELDTSQFYEQLSEGGFLAYGPVFQGLSKAWKSGNQILAEVELPEAGRGLASSFGIHPALLDAALHSTVFVGLDSAQEGGLPFSFTNVVLRASGASRLRVALTRMGPDEVAVAVADSTGLPVLSVGSLSVRPVAAGSIATSTGDGALLRMQWIDATLSAAPAEEWTVVDRSGSANADLEAVSAALDEGAAPQAVVLAVAGDPHAVVDSTHELTGWVLRQVQRWLSGDEFAAIPLVVLTRGAVAVQPGESVSDLAATAVWGLVRSAQTENPGRFILLDTDTDTELDATVLGQALAADEPQLALRNGQLHAVRLTRVSPTDELCVPASSQGLWRLDSTEKGTLENLTLVPCPELASPLEPGQVRIRVRAAGLNFRDVLNALGVVDDPRAAGPLGSEVAGVITEVGPEVTGLKTGDRVMGLVPGGFGPVAVTDHRLLVVVPQDWSFTTAASVPIVFLTAFYGLVDLAGLCAGESVLVHAGAGGVGLAAIQLAQHLGADVYATASEAKWRVLHEWGVPQGQVASSRDLTFRESFRAATAGRGVDVVLNSLAGEFVDASLDVLTPGGRFLEMGKTDIRSAQDLPAEVAYRAFDLMDAGVDRIQEMLRELVGLFEAGVLRPLPVTSWDVRQGRDAFRFMSQAKHVGKLVLTVPQVLDVGGTVVITGGTGGLGGVVARHLVAEHGVRHLLLVSRRGMDAPGAAGLVAELTEQGAAVSVMACDVSDRQALAGVLGSVSSDHPVTGVVHTAGVLEDGVIGSLSREQLDRVLAPKVDAAWHLHELTRELDLSLFVVFSSLAGVVGGGGQGNYAAGNVFLDALMQQRRGAGLPGLSMAWGAWTTDIGLVGTLSQADIARIARSAMPPLSVSQGMGLFDRALGTGHPVLGLARLNVQALRTQHDAPLWRSLVGGALRRAADNTRYGREGFGQRLAGLPGAEREQILVDLVRESAAAVLGHTSSAQIDTGQPFSELGFDSLTSVELRNLLQAKTGLGLAASVVFDYPTVTRLAGYLAGEFGEPQAAGSAVVPALVSVNDDPIVLVGMACRFPRGVWGPDDLWQLVSEGTDGITPFPTGRGWDLDALLGSDGSGARTSATGEGGFVDGVDEFDAAFFRISPREALATDPQQRLLLEVSWEALEQAGIDPASLAGSPTGVFAGAFQSGYGDLVSRSGEQLQGHLITGGAGSAISGRVAYTLGLEGPAVSVDTACSSSLVAIHLAAQALRSGDCTLALAGGVTVMATADAFVGFTAQGGLAADGRCKSFSDTADGTGWSEGVGVVVMERLSDARRHGHEVLAVLRSSAVNQDGASNGLTAPNGPSQQRVIRQALAAAGLSPVEVDAVEAHGTGTRLGDPIEAQALLATYGQDRVEGQPLWLGSLKSNIGHTQAAAGVGGVIKMVMALRHGVLPKTLHVDQPSTQVDWSQGDVRLLTEAIPWPENGHPRRAGVSSFGVSGTNAHVILEAPADTTSDTPSSTEASSGVGVLGVGGVVPWVLSGKSVEAVRAQASRLLEFVGSDSSLRAVDVGWSLVSSRAVFDHRVVVVGSDRDELMAGLRAAAVGESAAGVVCGSARSGVRVGVLFTGQGAQRVGMARELYDRSPVFASAVDAIAAELDPLLDRPLREVMWGGDADVLEQTGWAQPALFVVEAALFEVLRACGVSPDYLLGHSIGEVTAAYVAGVWSLGDACRVVAARARLMQALPSGGAMAAIPLPEAEVKDLLPEGVSIAAVNTADSVVVSGPQAGVDHVAGLVAARGRKVTWLRVSHAFHSGLMDPMLEEFAGVLGTVCFRSPRIPVVSNVTGRVATAEQLCSVGYWVRQVRDAVRFADGVRWLADQGVTALVELGPDGVLSGLAQHSCAPDTLVTPVLRHQTSDSTLRQNDAETLLSAVGRLYAHGVAVDWAGVFAGCGATRVSLPTYAFQRQRFWPDTAPGPADVAAAGLISAEHPLLGAMVPSPQTDGVVFTSRLSVRTHPWLADHVVQGAVVFPGTGYAEFAIRAGDSVGCDRLDELVLEAPLVLPAQGGAQVQVVVGDADALAGAETRRRSVAVYARLDGEEAWTRHAMGVVSAGAHAAGQDQADGTFDSVSQAWPAPGATELDTSGFYDRLSEGGFLVYGPVFQGLTKAWRHENQILAEVELPDAARAEAFGIHPALLDAALHTTVFAELDAVQGGGLPFSFTDVVLRASGASRLRVALTRTGPDEVAVAVADSTGLPVLSIGSLTVRPLAANSIPTSTGDRSLLRTQWTDVPTPTAAPTGEWMVVDRADSTDAVYADLHAVAIALEDGTAVPQAVVLAVAGDPRAVVESTHELTGWVLQQLQYWLSGDEFAAIPLVVLTRGAVAVQPGESVSDLAAAAVWGLVRSAQTENPGRFILLDTDTDTELDATVLGQVLAADEPQLALRNGQLHAVRLTRVSPTDELCVPASSQGLWRLDSTEKGTLENLTLVPCPELASPLEPGQVRIRVRAAGLNFRDVLNALGMYPGEAGPLGGEVAGVITEVGPEVTGLKTGDRVMGLAFGAVGPVAVTDRRLLVVVPQDWSFTTAASVPIVFLTAFYGLVDLAGLCAGESVLVHAGAGGVGLAAIQLAQHLGADVYATASEAKWRVLHEWGVPQGQVASSRDLTFRESFRDATAGRGVDVVLNSLAGEFVDASLDVLTPGGRFLEMGKTDIRSAQDLPAEVAYRAFDLMDAGVDRIQEMLRELVGLFEAGVLRPLPVTSWDVRQGRDAFRFMSQAKHVGKLVLTVPQVLDVGGTVVITGGTGGLGGVVARHLVAEHGVRHLLLVSRRGMDAPGAAGLVAELGQLGAAVSVASCDVSDRQALAEVLASVSSDHPVTGVVHTAGVLEDGVIGSLSREQLDRVLAPKVDAAWYLHELTRELDLSLFVVFSSLAGVVGGGGQGNYAAGNVFLDALMQQRRGAGLPGLSMAWGAWTTDIGLVGTLSQADIARIARSAMPPLSVEQGVELFDRALDTGHSVLALTRLNVQALRAQQDIPAVWRSLVGGALRRAADNSRYGREGFGQRLAGLPGAEREQILVDLVRESAAAVLGHTSSAQIDTGQPFSELGFDSLTSVELRNLLQAKTGLGLAASVVFDYPTVTRLAGYLAGEFGEPQAAGSAVVPAMVSVTDDPIVLVGMACRFPGGVSDPDGLWRLVTDEVDGIIPFPTDRGWDLDALLGSDGSGAGTSATGEGGFVDGVDEFDAAFFRISPREALATDPQQRLLLEVSWEALEQAGIIPASLAGTPTGVFAGAYQSGYTELVAHSGEQLRGHLVTGGAGSAISGRVAYTLGLEGPAVSVDTACSSSLVAMHLAAQALRAGECTLALAGGVTVMATPDAIVGLTAQGPLASDGRCKSFSDTADGAGWSEGVGVVVMERLSDARRHGHQVLAVLRSSAVNQDGASNGLTAPNGPSQQRVIRQALAAAGLSPAEVDAVEAHGTGTRLGDPIEAQALLATYGQDRPEGQPLWLGSLKSNIGHTQAAAGVGGVIKMVMALRHGVLPKTLHVEQPSTQVDWTQGDVRLLTEATPWPENDHPRRAGVSSFGISGTNAHVIIEAPADTDIPSEISGGGGLVPWVLSGKTDDAVRAQANRLLEYLEADPSLRPVDVGWSLVSSREAFDHRVVVVGDDRDELMAGLRAAAAGESAPGVLRGTARAGDRVVFVFPGQGGQWVGMAQDLYAQSPVFAEAMQECAQALEPFVDWSLEQVLDDEAALARVDVVQPVLWAVMVSLAALWRSFGVEPAAVLGASQGEIAAACVAGELDMADAARVVALRSQLLAERMVGRGLLASVALPVERVLELLPDALSIAGVNGPATVTVAGPVDAVEEFTARLTEDGVRARVVASSVATHCAQVDELADELAELLRDVRARAGTVPFYSTVTPGLRAPGTLDAEYWFANMREPVSFQPVVRELVEAGLHTFVEVSPHPVLIPAVQDIVDENQDTAVAVGTLRRGEGNLRRAVSTMAQAYAQGVDVDWAGVFAGRGATRVPLPTYAFQRQRFWPDTSSGPADVAAAGLSSADHPLLGATVLLPQTDGVLFTSRLSLRTHPWLADHAVQGTVIFPGTGYVELAIRAGDSVGCDRLEELVLETPLVLPIQGGAQLQVVVGDADTPAEAEVRRSVAVYARLDGQEAWTRHATGVVSTSPPGATGHDRADELLQSVAQAWPVPGAMELDTSQFYDQLGEGGFAYGPVFRGLSKAWKSGDRILAEVELPEAGRGLAESFGIHPALLDAALHPTVFAGLDSARDGGLPFSFTDVVLRASGASRLRVALTRTGPDEVAIAVADSTGLPVLSIGSLTVRPLTADGLTTGTNDGSLLRLEWIDIPPRSAASVGEWVVVDRAGADMGGVSTALEDGAAVPQAVVLAVSGDPHAVVDSTHELTGWVLRQVQHWLGEDRFTTVPLVVWTRGAVASRSGESVSDLAAAAVWGLVRSAQTENPGRFVLLDTDTDIELDAAVLGQVLAVDEPQLVLRDGQLHAARLTRVSPTDEPSTFPESVLGGSGTMVVTGGTGGLGGVLARHLVAVHGVQRLLLLSRRGMDAPGAAELVAELGQLGAAVSVASCDVADRQALAEVLASVSPDHPVTGVVHAAGVLEDGVIGSLSGEQLDRVLTPKVDAAWNLHELTRDLNLALFVAFSSLAGLLGGGGQGNYAAGNVFLDALMQQRRGEGLPGLSMAWGAWTTEVGLVGTLSQTDLQRIARSAIPPLSVDQGMSLFDRALGTGYPVLALTRLNVQALRAQADVPAVWRSLAGGVLRRAADNSRDGREGLGQRLAGMASAERERVLLDLVRESAAAVLGYASSTQISSDQPFKELGFDSLTAVELRNLLQAKTGLRLASSAVFDYPTVTRLAGYLAAGFGEPQLAGSAVVPAMVSVTDDPIVLVGMACRFPGGVWGPDDLWQLVTDEADGVTPFPTDRGWDLARLLGKGSRAGTSATGEGGFVDGVDEFDAAFFRISPREALATDPQQRLLLEVSWEALEQAGIDPVSLAGSPAGVFVGAYQSGYTELVARSSEQMQGHMITGAAGSAISGRVAYALGLEGPAVSVDTACSSSLVAIHLAAQALRSGECTLALAGGVTVMATPDVFVGFTVQGGMAADGRCKSFADAADGAGWAEGVGVVVMERLSDARRHGHEVLAVLRSSAVNQDGASNGLTAPNGPSQQRVIRQALAAAGLSPAEVDAVEAHGTGTRLGDPIEAQALLATYGQDRAEGQPLWLGSLKSNIGHTQAAAGVGGVIKMVMALRHGVLPKTLHVDQPSTQVDWTEGNVRLLSEAMPWPETDHPRRAGVSSFGISGTNAHAILEAATGTDTGTEASSDTPSDTGTPPVLGVGGVVPWVLSGKSVEAVRAQAVRLLEFVGSDSSLRAVDVGWSLVSSRAVFDHRVVVVGSDRDELMAGLRAAAVGESAAGVVCGSARAGARVGVLFTGQGAQRVGMARELYDRSPVFALAVDAIAAELDPLL</sequence>
<dbReference type="InterPro" id="IPR009081">
    <property type="entry name" value="PP-bd_ACP"/>
</dbReference>
<dbReference type="InterPro" id="IPR036736">
    <property type="entry name" value="ACP-like_sf"/>
</dbReference>
<accession>A0ABT5ZXM0</accession>
<dbReference type="InterPro" id="IPR042104">
    <property type="entry name" value="PKS_dehydratase_sf"/>
</dbReference>
<feature type="region of interest" description="N-terminal hotdog fold" evidence="9">
    <location>
        <begin position="5084"/>
        <end position="5210"/>
    </location>
</feature>
<dbReference type="InterPro" id="IPR016039">
    <property type="entry name" value="Thiolase-like"/>
</dbReference>
<evidence type="ECO:0000259" key="10">
    <source>
        <dbReference type="PROSITE" id="PS50075"/>
    </source>
</evidence>
<evidence type="ECO:0000256" key="9">
    <source>
        <dbReference type="PROSITE-ProRule" id="PRU01363"/>
    </source>
</evidence>
<dbReference type="InterPro" id="IPR001227">
    <property type="entry name" value="Ac_transferase_dom_sf"/>
</dbReference>
<evidence type="ECO:0000256" key="8">
    <source>
        <dbReference type="ARBA" id="ARBA00023315"/>
    </source>
</evidence>
<dbReference type="InterPro" id="IPR016036">
    <property type="entry name" value="Malonyl_transacylase_ACP-bd"/>
</dbReference>
<dbReference type="InterPro" id="IPR020807">
    <property type="entry name" value="PKS_DH"/>
</dbReference>
<dbReference type="PROSITE" id="PS00012">
    <property type="entry name" value="PHOSPHOPANTETHEINE"/>
    <property type="match status" value="3"/>
</dbReference>
<dbReference type="Pfam" id="PF08240">
    <property type="entry name" value="ADH_N"/>
    <property type="match status" value="2"/>
</dbReference>
<dbReference type="Pfam" id="PF16197">
    <property type="entry name" value="KAsynt_C_assoc"/>
    <property type="match status" value="4"/>
</dbReference>
<feature type="region of interest" description="N-terminal hotdog fold" evidence="9">
    <location>
        <begin position="936"/>
        <end position="1063"/>
    </location>
</feature>
<dbReference type="SMART" id="SM00827">
    <property type="entry name" value="PKS_AT"/>
    <property type="match status" value="3"/>
</dbReference>
<gene>
    <name evidence="13" type="ORF">P3G67_34620</name>
</gene>
<dbReference type="SUPFAM" id="SSF55048">
    <property type="entry name" value="Probable ACP-binding domain of malonyl-CoA ACP transacylase"/>
    <property type="match status" value="3"/>
</dbReference>
<dbReference type="InterPro" id="IPR050091">
    <property type="entry name" value="PKS_NRPS_Biosynth_Enz"/>
</dbReference>
<evidence type="ECO:0000259" key="11">
    <source>
        <dbReference type="PROSITE" id="PS52004"/>
    </source>
</evidence>
<dbReference type="SUPFAM" id="SSF50129">
    <property type="entry name" value="GroES-like"/>
    <property type="match status" value="2"/>
</dbReference>
<dbReference type="SUPFAM" id="SSF52151">
    <property type="entry name" value="FabD/lysophospholipase-like"/>
    <property type="match status" value="4"/>
</dbReference>
<dbReference type="PANTHER" id="PTHR43775">
    <property type="entry name" value="FATTY ACID SYNTHASE"/>
    <property type="match status" value="1"/>
</dbReference>
<dbReference type="Gene3D" id="3.30.70.3290">
    <property type="match status" value="3"/>
</dbReference>
<dbReference type="PANTHER" id="PTHR43775:SF51">
    <property type="entry name" value="INACTIVE PHENOLPHTHIOCEROL SYNTHESIS POLYKETIDE SYNTHASE TYPE I PKS1-RELATED"/>
    <property type="match status" value="1"/>
</dbReference>
<dbReference type="InterPro" id="IPR020841">
    <property type="entry name" value="PKS_Beta-ketoAc_synthase_dom"/>
</dbReference>
<dbReference type="Gene3D" id="3.40.366.10">
    <property type="entry name" value="Malonyl-Coenzyme A Acyl Carrier Protein, domain 2"/>
    <property type="match status" value="4"/>
</dbReference>
<dbReference type="Pfam" id="PF02801">
    <property type="entry name" value="Ketoacyl-synt_C"/>
    <property type="match status" value="4"/>
</dbReference>
<feature type="region of interest" description="N-terminal hotdog fold" evidence="9">
    <location>
        <begin position="3017"/>
        <end position="3144"/>
    </location>
</feature>
<dbReference type="InterPro" id="IPR036291">
    <property type="entry name" value="NAD(P)-bd_dom_sf"/>
</dbReference>
<dbReference type="SMART" id="SM01294">
    <property type="entry name" value="PKS_PP_betabranch"/>
    <property type="match status" value="3"/>
</dbReference>
<feature type="active site" description="Proton donor; for dehydratase activity" evidence="9">
    <location>
        <position position="1146"/>
    </location>
</feature>
<evidence type="ECO:0000256" key="7">
    <source>
        <dbReference type="ARBA" id="ARBA00023268"/>
    </source>
</evidence>
<dbReference type="InterPro" id="IPR014030">
    <property type="entry name" value="Ketoacyl_synth_N"/>
</dbReference>
<evidence type="ECO:0000256" key="1">
    <source>
        <dbReference type="ARBA" id="ARBA00001957"/>
    </source>
</evidence>
<dbReference type="PROSITE" id="PS52004">
    <property type="entry name" value="KS3_2"/>
    <property type="match status" value="4"/>
</dbReference>
<keyword evidence="14" id="KW-1185">Reference proteome</keyword>
<feature type="region of interest" description="C-terminal hotdog fold" evidence="9">
    <location>
        <begin position="1084"/>
        <end position="1223"/>
    </location>
</feature>